<accession>A0A1E3W936</accession>
<dbReference type="Proteomes" id="UP000095042">
    <property type="component" value="Unassembled WGS sequence"/>
</dbReference>
<dbReference type="InterPro" id="IPR010412">
    <property type="entry name" value="DUF1007"/>
</dbReference>
<dbReference type="OrthoDB" id="1679673at2"/>
<keyword evidence="2" id="KW-1185">Reference proteome</keyword>
<name>A0A1E3W936_9HYPH</name>
<dbReference type="AlphaFoldDB" id="A0A1E3W936"/>
<dbReference type="InterPro" id="IPR016537">
    <property type="entry name" value="UCP008159_ABC"/>
</dbReference>
<evidence type="ECO:0000313" key="2">
    <source>
        <dbReference type="Proteomes" id="UP000095042"/>
    </source>
</evidence>
<dbReference type="EMBL" id="LPWD01000339">
    <property type="protein sequence ID" value="ODS02335.1"/>
    <property type="molecule type" value="Genomic_DNA"/>
</dbReference>
<evidence type="ECO:0000313" key="1">
    <source>
        <dbReference type="EMBL" id="ODS02335.1"/>
    </source>
</evidence>
<protein>
    <recommendedName>
        <fullName evidence="3">ABC transporter substrate-binding protein</fullName>
    </recommendedName>
</protein>
<proteinExistence type="predicted"/>
<organism evidence="1 2">
    <name type="scientific">Methyloceanibacter marginalis</name>
    <dbReference type="NCBI Taxonomy" id="1774971"/>
    <lineage>
        <taxon>Bacteria</taxon>
        <taxon>Pseudomonadati</taxon>
        <taxon>Pseudomonadota</taxon>
        <taxon>Alphaproteobacteria</taxon>
        <taxon>Hyphomicrobiales</taxon>
        <taxon>Hyphomicrobiaceae</taxon>
        <taxon>Methyloceanibacter</taxon>
    </lineage>
</organism>
<reference evidence="1 2" key="1">
    <citation type="journal article" date="2016" name="Environ. Microbiol.">
        <title>New Methyloceanibacter diversity from North Sea sediments includes methanotroph containing solely the soluble methane monooxygenase.</title>
        <authorList>
            <person name="Vekeman B."/>
            <person name="Kerckhof F.M."/>
            <person name="Cremers G."/>
            <person name="de Vos P."/>
            <person name="Vandamme P."/>
            <person name="Boon N."/>
            <person name="Op den Camp H.J."/>
            <person name="Heylen K."/>
        </authorList>
    </citation>
    <scope>NUCLEOTIDE SEQUENCE [LARGE SCALE GENOMIC DNA]</scope>
    <source>
        <strain evidence="1 2">R-67177</strain>
    </source>
</reference>
<dbReference type="Pfam" id="PF06226">
    <property type="entry name" value="DUF1007"/>
    <property type="match status" value="1"/>
</dbReference>
<evidence type="ECO:0008006" key="3">
    <source>
        <dbReference type="Google" id="ProtNLM"/>
    </source>
</evidence>
<dbReference type="PIRSF" id="PIRSF008159">
    <property type="entry name" value="UCP008159_ABC"/>
    <property type="match status" value="1"/>
</dbReference>
<gene>
    <name evidence="1" type="ORF">AUC71_15870</name>
</gene>
<comment type="caution">
    <text evidence="1">The sequence shown here is derived from an EMBL/GenBank/DDBJ whole genome shotgun (WGS) entry which is preliminary data.</text>
</comment>
<sequence length="211" mass="22600">MGAALLGLPSSAGAHPHVWATVRSEIVFGPDHKMTGIRHAWTFDEFYSAMAVQGLDADGDGVYSKEELDPLAKVNVDSLKEFAYFTFVRAAGNDNFLPLEPPEDYSIDYDGTLITLHFTLPLQTAVDPGTKAVTVDVYDPSFFVAFGFAEKAPVKVAGTPAEGCTATMETPDREVAEAAKALSESFFSQLGPGSDYGSQFAQTVTVQCATQ</sequence>